<comment type="similarity">
    <text evidence="1">Belongs to the chaperonin (HSP60) family.</text>
</comment>
<evidence type="ECO:0000313" key="3">
    <source>
        <dbReference type="EMBL" id="GEU75776.1"/>
    </source>
</evidence>
<sequence length="149" mass="16153">MTPFYGLIVCNRIVDGGASVDRTSSLMTFSSLQMNGRHSCLPALSLSPCEEHVLLPGCGMISKYEGENGWKPQNYIGFCEKLLTKIQTMAAEQDYRKEKINEKIAKLSGGGGKKKLKVEDALNSTKVAVKEGIVVGGGCTLLRLAAKKR</sequence>
<dbReference type="AlphaFoldDB" id="A0A6L2MP55"/>
<dbReference type="GO" id="GO:0042026">
    <property type="term" value="P:protein refolding"/>
    <property type="evidence" value="ECO:0007669"/>
    <property type="project" value="InterPro"/>
</dbReference>
<comment type="caution">
    <text evidence="3">The sequence shown here is derived from an EMBL/GenBank/DDBJ whole genome shotgun (WGS) entry which is preliminary data.</text>
</comment>
<dbReference type="PANTHER" id="PTHR45633">
    <property type="entry name" value="60 KDA HEAT SHOCK PROTEIN, MITOCHONDRIAL"/>
    <property type="match status" value="1"/>
</dbReference>
<accession>A0A6L2MP55</accession>
<dbReference type="InterPro" id="IPR001844">
    <property type="entry name" value="Cpn60/GroEL"/>
</dbReference>
<reference evidence="3" key="1">
    <citation type="journal article" date="2019" name="Sci. Rep.">
        <title>Draft genome of Tanacetum cinerariifolium, the natural source of mosquito coil.</title>
        <authorList>
            <person name="Yamashiro T."/>
            <person name="Shiraishi A."/>
            <person name="Satake H."/>
            <person name="Nakayama K."/>
        </authorList>
    </citation>
    <scope>NUCLEOTIDE SEQUENCE</scope>
</reference>
<evidence type="ECO:0000256" key="1">
    <source>
        <dbReference type="ARBA" id="ARBA00006607"/>
    </source>
</evidence>
<organism evidence="3">
    <name type="scientific">Tanacetum cinerariifolium</name>
    <name type="common">Dalmatian daisy</name>
    <name type="synonym">Chrysanthemum cinerariifolium</name>
    <dbReference type="NCBI Taxonomy" id="118510"/>
    <lineage>
        <taxon>Eukaryota</taxon>
        <taxon>Viridiplantae</taxon>
        <taxon>Streptophyta</taxon>
        <taxon>Embryophyta</taxon>
        <taxon>Tracheophyta</taxon>
        <taxon>Spermatophyta</taxon>
        <taxon>Magnoliopsida</taxon>
        <taxon>eudicotyledons</taxon>
        <taxon>Gunneridae</taxon>
        <taxon>Pentapetalae</taxon>
        <taxon>asterids</taxon>
        <taxon>campanulids</taxon>
        <taxon>Asterales</taxon>
        <taxon>Asteraceae</taxon>
        <taxon>Asteroideae</taxon>
        <taxon>Anthemideae</taxon>
        <taxon>Anthemidinae</taxon>
        <taxon>Tanacetum</taxon>
    </lineage>
</organism>
<gene>
    <name evidence="3" type="ORF">Tci_047754</name>
</gene>
<dbReference type="Gene3D" id="3.30.260.10">
    <property type="entry name" value="TCP-1-like chaperonin intermediate domain"/>
    <property type="match status" value="1"/>
</dbReference>
<keyword evidence="2" id="KW-0143">Chaperone</keyword>
<evidence type="ECO:0000256" key="2">
    <source>
        <dbReference type="ARBA" id="ARBA00023186"/>
    </source>
</evidence>
<protein>
    <submittedName>
        <fullName evidence="3">RuBisCO large subunit-binding protein subunit beta, chloroplastic</fullName>
    </submittedName>
</protein>
<proteinExistence type="inferred from homology"/>
<name>A0A6L2MP55_TANCI</name>
<dbReference type="EMBL" id="BKCJ010007147">
    <property type="protein sequence ID" value="GEU75776.1"/>
    <property type="molecule type" value="Genomic_DNA"/>
</dbReference>
<dbReference type="GO" id="GO:0140662">
    <property type="term" value="F:ATP-dependent protein folding chaperone"/>
    <property type="evidence" value="ECO:0007669"/>
    <property type="project" value="InterPro"/>
</dbReference>
<dbReference type="InterPro" id="IPR027410">
    <property type="entry name" value="TCP-1-like_intermed_sf"/>
</dbReference>